<dbReference type="InterPro" id="IPR007712">
    <property type="entry name" value="RelE/ParE_toxin"/>
</dbReference>
<evidence type="ECO:0000256" key="2">
    <source>
        <dbReference type="ARBA" id="ARBA00022649"/>
    </source>
</evidence>
<organism evidence="3 4">
    <name type="scientific">Methylomonas subterranea</name>
    <dbReference type="NCBI Taxonomy" id="2952225"/>
    <lineage>
        <taxon>Bacteria</taxon>
        <taxon>Pseudomonadati</taxon>
        <taxon>Pseudomonadota</taxon>
        <taxon>Gammaproteobacteria</taxon>
        <taxon>Methylococcales</taxon>
        <taxon>Methylococcaceae</taxon>
        <taxon>Methylomonas</taxon>
    </lineage>
</organism>
<dbReference type="PANTHER" id="PTHR33755:SF6">
    <property type="entry name" value="PLASMID STABILIZATION SYSTEM PROTEIN"/>
    <property type="match status" value="1"/>
</dbReference>
<dbReference type="EMBL" id="JANIBJ010000040">
    <property type="protein sequence ID" value="MCQ8105891.1"/>
    <property type="molecule type" value="Genomic_DNA"/>
</dbReference>
<protein>
    <submittedName>
        <fullName evidence="3">Type II toxin-antitoxin system RelE/ParE family toxin</fullName>
    </submittedName>
</protein>
<dbReference type="RefSeq" id="WP_256603927.1">
    <property type="nucleotide sequence ID" value="NZ_JANIBJ010000040.1"/>
</dbReference>
<keyword evidence="2" id="KW-1277">Toxin-antitoxin system</keyword>
<evidence type="ECO:0000313" key="3">
    <source>
        <dbReference type="EMBL" id="MCQ8105891.1"/>
    </source>
</evidence>
<comment type="similarity">
    <text evidence="1">Belongs to the RelE toxin family.</text>
</comment>
<dbReference type="Pfam" id="PF05016">
    <property type="entry name" value="ParE_toxin"/>
    <property type="match status" value="1"/>
</dbReference>
<accession>A0ABT1TK93</accession>
<sequence>MGIVHRTSQSEEDLIEIWLYIAQDNPTAADRVLDDIEQRFVMLADNPQMGRYRPDIAPELRYFISGKYLILYRTLNDGVQIVRVIHGARDLPNEF</sequence>
<evidence type="ECO:0000313" key="4">
    <source>
        <dbReference type="Proteomes" id="UP001524499"/>
    </source>
</evidence>
<evidence type="ECO:0000256" key="1">
    <source>
        <dbReference type="ARBA" id="ARBA00006226"/>
    </source>
</evidence>
<dbReference type="InterPro" id="IPR035093">
    <property type="entry name" value="RelE/ParE_toxin_dom_sf"/>
</dbReference>
<dbReference type="PANTHER" id="PTHR33755">
    <property type="entry name" value="TOXIN PARE1-RELATED"/>
    <property type="match status" value="1"/>
</dbReference>
<keyword evidence="4" id="KW-1185">Reference proteome</keyword>
<name>A0ABT1TK93_9GAMM</name>
<comment type="caution">
    <text evidence="3">The sequence shown here is derived from an EMBL/GenBank/DDBJ whole genome shotgun (WGS) entry which is preliminary data.</text>
</comment>
<reference evidence="3 4" key="1">
    <citation type="submission" date="2022-07" db="EMBL/GenBank/DDBJ databases">
        <title>Methylomonas rivi sp. nov., Methylomonas rosea sp. nov., Methylomonas aureus sp. nov. and Methylomonas subterranea sp. nov., four novel methanotrophs isolated from a freshwater creek and the deep terrestrial subsurface.</title>
        <authorList>
            <person name="Abin C."/>
            <person name="Sankaranarayanan K."/>
            <person name="Garner C."/>
            <person name="Sindelar R."/>
            <person name="Kotary K."/>
            <person name="Garner R."/>
            <person name="Barclay S."/>
            <person name="Lawson P."/>
            <person name="Krumholz L."/>
        </authorList>
    </citation>
    <scope>NUCLEOTIDE SEQUENCE [LARGE SCALE GENOMIC DNA]</scope>
    <source>
        <strain evidence="3 4">SURF-2</strain>
    </source>
</reference>
<proteinExistence type="inferred from homology"/>
<dbReference type="InterPro" id="IPR051803">
    <property type="entry name" value="TA_system_RelE-like_toxin"/>
</dbReference>
<dbReference type="Gene3D" id="3.30.2310.20">
    <property type="entry name" value="RelE-like"/>
    <property type="match status" value="1"/>
</dbReference>
<gene>
    <name evidence="3" type="ORF">NP590_17410</name>
</gene>
<dbReference type="Proteomes" id="UP001524499">
    <property type="component" value="Unassembled WGS sequence"/>
</dbReference>